<evidence type="ECO:0000259" key="1">
    <source>
        <dbReference type="Pfam" id="PF13614"/>
    </source>
</evidence>
<dbReference type="InterPro" id="IPR050678">
    <property type="entry name" value="DNA_Partitioning_ATPase"/>
</dbReference>
<dbReference type="InterPro" id="IPR025669">
    <property type="entry name" value="AAA_dom"/>
</dbReference>
<name>A0A8J8GLE9_9EURY</name>
<dbReference type="OrthoDB" id="36110at2157"/>
<dbReference type="SUPFAM" id="SSF52540">
    <property type="entry name" value="P-loop containing nucleoside triphosphate hydrolases"/>
    <property type="match status" value="1"/>
</dbReference>
<dbReference type="InterPro" id="IPR027417">
    <property type="entry name" value="P-loop_NTPase"/>
</dbReference>
<organism evidence="2 4">
    <name type="scientific">Haloterrigena gelatinilytica</name>
    <dbReference type="NCBI Taxonomy" id="2741724"/>
    <lineage>
        <taxon>Archaea</taxon>
        <taxon>Methanobacteriati</taxon>
        <taxon>Methanobacteriota</taxon>
        <taxon>Stenosarchaea group</taxon>
        <taxon>Halobacteria</taxon>
        <taxon>Halobacteriales</taxon>
        <taxon>Natrialbaceae</taxon>
        <taxon>Haloterrigena</taxon>
    </lineage>
</organism>
<gene>
    <name evidence="2" type="ORF">HT576_14185</name>
    <name evidence="3" type="ORF">HTZ84_06730</name>
</gene>
<evidence type="ECO:0000313" key="3">
    <source>
        <dbReference type="EMBL" id="NUC72006.1"/>
    </source>
</evidence>
<dbReference type="EMBL" id="JABURA010000001">
    <property type="protein sequence ID" value="NUB92164.1"/>
    <property type="molecule type" value="Genomic_DNA"/>
</dbReference>
<dbReference type="RefSeq" id="WP_174679969.1">
    <property type="nucleotide sequence ID" value="NZ_JABUQZ010000001.1"/>
</dbReference>
<dbReference type="AlphaFoldDB" id="A0A8J8GLE9"/>
<dbReference type="Pfam" id="PF13614">
    <property type="entry name" value="AAA_31"/>
    <property type="match status" value="1"/>
</dbReference>
<sequence>MARLARLCVTNQKGGVGKTTVAITLAGALSQRNRNVLFVDLDPQGNGTEGLGLTDAYDAAPPTLFDALVDDSSVSFDELVWHHDEMDVLPSNIDMTAAEASLLQLDDGERRLAKLLDAADYGYDYVIVDCPPHLGMLTDNALYAAPNLVIPALAESTSKRSLELLFDYTRAFEMEHDVQIDAKSLVVNRIENTGEATEMLEWFEEAVPDVPTFEVRKRVALQRAFSSGRSIFAADEEIDMCERFRAVAASLDEEFSTTEMTV</sequence>
<feature type="domain" description="AAA" evidence="1">
    <location>
        <begin position="7"/>
        <end position="175"/>
    </location>
</feature>
<dbReference type="PIRSF" id="PIRSF009320">
    <property type="entry name" value="Nuc_binding_HP_1000"/>
    <property type="match status" value="1"/>
</dbReference>
<accession>A0A8J8GLE9</accession>
<dbReference type="PANTHER" id="PTHR13696">
    <property type="entry name" value="P-LOOP CONTAINING NUCLEOSIDE TRIPHOSPHATE HYDROLASE"/>
    <property type="match status" value="1"/>
</dbReference>
<protein>
    <submittedName>
        <fullName evidence="2">ParA family protein</fullName>
    </submittedName>
</protein>
<dbReference type="PANTHER" id="PTHR13696:SF99">
    <property type="entry name" value="COBYRINIC ACID AC-DIAMIDE SYNTHASE"/>
    <property type="match status" value="1"/>
</dbReference>
<dbReference type="CDD" id="cd02042">
    <property type="entry name" value="ParAB_family"/>
    <property type="match status" value="1"/>
</dbReference>
<evidence type="ECO:0000313" key="4">
    <source>
        <dbReference type="Proteomes" id="UP000728647"/>
    </source>
</evidence>
<dbReference type="Proteomes" id="UP000728647">
    <property type="component" value="Unassembled WGS sequence"/>
</dbReference>
<dbReference type="Gene3D" id="3.40.50.300">
    <property type="entry name" value="P-loop containing nucleotide triphosphate hydrolases"/>
    <property type="match status" value="1"/>
</dbReference>
<dbReference type="EMBL" id="JABUQZ010000001">
    <property type="protein sequence ID" value="NUC72006.1"/>
    <property type="molecule type" value="Genomic_DNA"/>
</dbReference>
<evidence type="ECO:0000313" key="2">
    <source>
        <dbReference type="EMBL" id="NUB92164.1"/>
    </source>
</evidence>
<evidence type="ECO:0000313" key="5">
    <source>
        <dbReference type="Proteomes" id="UP001016761"/>
    </source>
</evidence>
<reference evidence="2 5" key="1">
    <citation type="submission" date="2020-06" db="EMBL/GenBank/DDBJ databases">
        <title>Haloterrigena sp. nov., an extremely halophilic archaeon isolated from a saline sediment.</title>
        <authorList>
            <person name="Liu B.-B."/>
        </authorList>
    </citation>
    <scope>NUCLEOTIDE SEQUENCE</scope>
    <source>
        <strain evidence="2">SYSU A121-1</strain>
        <strain evidence="3 5">SYSU A558-1</strain>
    </source>
</reference>
<dbReference type="Proteomes" id="UP001016761">
    <property type="component" value="Unassembled WGS sequence"/>
</dbReference>
<keyword evidence="5" id="KW-1185">Reference proteome</keyword>
<proteinExistence type="predicted"/>
<comment type="caution">
    <text evidence="2">The sequence shown here is derived from an EMBL/GenBank/DDBJ whole genome shotgun (WGS) entry which is preliminary data.</text>
</comment>